<name>A0AAT9PD10_9GAMM</name>
<evidence type="ECO:0000313" key="3">
    <source>
        <dbReference type="EMBL" id="UNK05277.2"/>
    </source>
</evidence>
<dbReference type="PANTHER" id="PTHR34597">
    <property type="entry name" value="SLR1661 PROTEIN"/>
    <property type="match status" value="1"/>
</dbReference>
<evidence type="ECO:0000259" key="2">
    <source>
        <dbReference type="Pfam" id="PF03865"/>
    </source>
</evidence>
<proteinExistence type="predicted"/>
<dbReference type="AlphaFoldDB" id="A0AAT9PD10"/>
<sequence length="665" mass="73565">MIMLSPFITVAINSNEPSFKTRHESHGYLRSTLLALMTSGAVLPVVAAAATGDISSAAAINNTLASPSKQTIEQQQAWQESQQQQRIDALRQSQQSGNDQGADASANTQPSPAEPSTAACLPIQQITLGDMPQLTQSVQAKLRQQARQLSVDNKEMTANPQTDSQTTASSSNLQTGQCVSVSDANDLVRAITEAYLDAGYFKITIDPTPAENGRSTWQILVANIREIDNQTKLPTARLFGDIIGKAANMAILDQAVSHGERVIDGQLLLDIYPVGQDVRIKVSQQGEVDPFSTDIQWRYDPDDSYGHNLIQLHGTLRNVLGQADYTSISMEQSLRDNYGYDEDNQRRSASIYTLVPNGRWQWSALFAADEYKRTTQLPNSVLEQEGDSWQANIRGDYMFKRDQDSITTLYGQVAHQEVTSELLGSRLDIQSPTLSSGRLGISHTKLFDKRSSTDPSKITTGAWVVDLSAEQGFGNHDNPATEQGLEDEYLRWLLSGYFTHQHPIIKSGQSKGYWQMTHELQAQYSDDQLFGVSQQSLGSTYSGVRGIDNAYNAAESGVTLRNTLSYEPSQADWKSFGSQKIRWSPYVGVDYGVVKYSDHRLDDDTSDAASGTLGLKLTAYDAQDPSFDRRWQLDVSASRAHTDYANREDDGSQDTEISAAWQWFF</sequence>
<dbReference type="PANTHER" id="PTHR34597:SF3">
    <property type="entry name" value="OUTER MEMBRANE TRANSPORTER CDIB"/>
    <property type="match status" value="1"/>
</dbReference>
<feature type="region of interest" description="Disordered" evidence="1">
    <location>
        <begin position="78"/>
        <end position="116"/>
    </location>
</feature>
<dbReference type="InterPro" id="IPR051544">
    <property type="entry name" value="TPS_OM_transporter"/>
</dbReference>
<dbReference type="Pfam" id="PF03865">
    <property type="entry name" value="ShlB"/>
    <property type="match status" value="1"/>
</dbReference>
<dbReference type="EMBL" id="CP093310">
    <property type="protein sequence ID" value="UNK05277.2"/>
    <property type="molecule type" value="Genomic_DNA"/>
</dbReference>
<dbReference type="Gene3D" id="2.40.160.50">
    <property type="entry name" value="membrane protein fhac: a member of the omp85/tpsb transporter family"/>
    <property type="match status" value="1"/>
</dbReference>
<feature type="region of interest" description="Disordered" evidence="1">
    <location>
        <begin position="138"/>
        <end position="174"/>
    </location>
</feature>
<gene>
    <name evidence="3" type="ORF">MN210_15380</name>
</gene>
<dbReference type="GO" id="GO:0046819">
    <property type="term" value="P:protein secretion by the type V secretion system"/>
    <property type="evidence" value="ECO:0007669"/>
    <property type="project" value="TreeGrafter"/>
</dbReference>
<feature type="compositionally biased region" description="Polar residues" evidence="1">
    <location>
        <begin position="145"/>
        <end position="174"/>
    </location>
</feature>
<organism evidence="3 4">
    <name type="scientific">Psychrobacter raelei</name>
    <dbReference type="NCBI Taxonomy" id="2565531"/>
    <lineage>
        <taxon>Bacteria</taxon>
        <taxon>Pseudomonadati</taxon>
        <taxon>Pseudomonadota</taxon>
        <taxon>Gammaproteobacteria</taxon>
        <taxon>Moraxellales</taxon>
        <taxon>Moraxellaceae</taxon>
        <taxon>Psychrobacter</taxon>
    </lineage>
</organism>
<dbReference type="RefSeq" id="WP_338412283.1">
    <property type="nucleotide sequence ID" value="NZ_CP093310.2"/>
</dbReference>
<dbReference type="GO" id="GO:0098046">
    <property type="term" value="C:type V protein secretion system complex"/>
    <property type="evidence" value="ECO:0007669"/>
    <property type="project" value="TreeGrafter"/>
</dbReference>
<keyword evidence="4" id="KW-1185">Reference proteome</keyword>
<dbReference type="KEGG" id="prae:MN210_15380"/>
<protein>
    <submittedName>
        <fullName evidence="3">ShlB/FhaC/HecB family hemolysin secretion/activation protein</fullName>
    </submittedName>
</protein>
<dbReference type="GO" id="GO:0008320">
    <property type="term" value="F:protein transmembrane transporter activity"/>
    <property type="evidence" value="ECO:0007669"/>
    <property type="project" value="TreeGrafter"/>
</dbReference>
<accession>A0AAT9PD10</accession>
<feature type="domain" description="Haemolysin activator HlyB C-terminal" evidence="2">
    <location>
        <begin position="290"/>
        <end position="617"/>
    </location>
</feature>
<evidence type="ECO:0000313" key="4">
    <source>
        <dbReference type="Proteomes" id="UP000829560"/>
    </source>
</evidence>
<reference evidence="3" key="1">
    <citation type="submission" date="2024-03" db="EMBL/GenBank/DDBJ databases">
        <title>Psychrobacter raelis sp. nov. isolated from a dog with peritonitis.</title>
        <authorList>
            <person name="Schiavone A."/>
            <person name="Manzulli V."/>
            <person name="Camarda A."/>
            <person name="Cafiero M.A."/>
            <person name="Vasco I."/>
            <person name="Marino L."/>
            <person name="Pennuzzi G."/>
            <person name="Serrecchia L."/>
            <person name="Galante D."/>
            <person name="Pugliese N."/>
        </authorList>
    </citation>
    <scope>NUCLEOTIDE SEQUENCE</scope>
    <source>
        <strain evidence="3">PraFG1</strain>
    </source>
</reference>
<feature type="compositionally biased region" description="Polar residues" evidence="1">
    <location>
        <begin position="91"/>
        <end position="111"/>
    </location>
</feature>
<evidence type="ECO:0000256" key="1">
    <source>
        <dbReference type="SAM" id="MobiDB-lite"/>
    </source>
</evidence>
<dbReference type="InterPro" id="IPR005565">
    <property type="entry name" value="Hemolysn_activator_HlyB_C"/>
</dbReference>
<dbReference type="Proteomes" id="UP000829560">
    <property type="component" value="Chromosome"/>
</dbReference>